<dbReference type="GO" id="GO:0004519">
    <property type="term" value="F:endonuclease activity"/>
    <property type="evidence" value="ECO:0007669"/>
    <property type="project" value="UniProtKB-KW"/>
</dbReference>
<proteinExistence type="predicted"/>
<feature type="region of interest" description="Disordered" evidence="1">
    <location>
        <begin position="1"/>
        <end position="36"/>
    </location>
</feature>
<dbReference type="AlphaFoldDB" id="A0A6J4MII0"/>
<feature type="compositionally biased region" description="Basic and acidic residues" evidence="1">
    <location>
        <begin position="18"/>
        <end position="33"/>
    </location>
</feature>
<dbReference type="EMBL" id="CADCUJ010000089">
    <property type="protein sequence ID" value="CAA9359144.1"/>
    <property type="molecule type" value="Genomic_DNA"/>
</dbReference>
<keyword evidence="2" id="KW-0378">Hydrolase</keyword>
<keyword evidence="2" id="KW-0255">Endonuclease</keyword>
<feature type="non-terminal residue" evidence="2">
    <location>
        <position position="227"/>
    </location>
</feature>
<feature type="region of interest" description="Disordered" evidence="1">
    <location>
        <begin position="53"/>
        <end position="205"/>
    </location>
</feature>
<organism evidence="2">
    <name type="scientific">uncultured Nocardioidaceae bacterium</name>
    <dbReference type="NCBI Taxonomy" id="253824"/>
    <lineage>
        <taxon>Bacteria</taxon>
        <taxon>Bacillati</taxon>
        <taxon>Actinomycetota</taxon>
        <taxon>Actinomycetes</taxon>
        <taxon>Propionibacteriales</taxon>
        <taxon>Nocardioidaceae</taxon>
        <taxon>environmental samples</taxon>
    </lineage>
</organism>
<feature type="compositionally biased region" description="Low complexity" evidence="1">
    <location>
        <begin position="167"/>
        <end position="188"/>
    </location>
</feature>
<feature type="compositionally biased region" description="Basic and acidic residues" evidence="1">
    <location>
        <begin position="134"/>
        <end position="159"/>
    </location>
</feature>
<gene>
    <name evidence="2" type="ORF">AVDCRST_MAG72-2092</name>
</gene>
<feature type="compositionally biased region" description="Basic and acidic residues" evidence="1">
    <location>
        <begin position="56"/>
        <end position="92"/>
    </location>
</feature>
<sequence>ACRDRQLPGRLRGQAHRPPPDGHPADPGQERRLGAGALRRWLLQAPELDVAAVQGRRADERGRCARVGRDRQAGCSRGHLEDRARRGAQRRDLRPRRGPRTAEGRRRAAPPGAARRAPRHLERGAHPGAPGVPDGDRTGGPDVSRHIREVGGCRDQAPRRDRRCRAADQVPRAAQPRPRPAPGAGDLRCSGDPATGEGAGHRPRDRMCCGRLQRAARHGRPHDAVVL</sequence>
<reference evidence="2" key="1">
    <citation type="submission" date="2020-02" db="EMBL/GenBank/DDBJ databases">
        <authorList>
            <person name="Meier V. D."/>
        </authorList>
    </citation>
    <scope>NUCLEOTIDE SEQUENCE</scope>
    <source>
        <strain evidence="2">AVDCRST_MAG72</strain>
    </source>
</reference>
<evidence type="ECO:0000256" key="1">
    <source>
        <dbReference type="SAM" id="MobiDB-lite"/>
    </source>
</evidence>
<accession>A0A6J4MII0</accession>
<evidence type="ECO:0000313" key="2">
    <source>
        <dbReference type="EMBL" id="CAA9359144.1"/>
    </source>
</evidence>
<keyword evidence="2" id="KW-0540">Nuclease</keyword>
<protein>
    <submittedName>
        <fullName evidence="2">Endonuclease NucS</fullName>
    </submittedName>
</protein>
<name>A0A6J4MII0_9ACTN</name>
<feature type="non-terminal residue" evidence="2">
    <location>
        <position position="1"/>
    </location>
</feature>